<dbReference type="PANTHER" id="PTHR46832">
    <property type="entry name" value="5'-METHYLTHIOADENOSINE/S-ADENOSYLHOMOCYSTEINE NUCLEOSIDASE"/>
    <property type="match status" value="1"/>
</dbReference>
<gene>
    <name evidence="2" type="ORF">PACLA_8A022009</name>
</gene>
<name>A0A7D9J0P5_PARCT</name>
<evidence type="ECO:0000259" key="1">
    <source>
        <dbReference type="Pfam" id="PF01048"/>
    </source>
</evidence>
<dbReference type="InterPro" id="IPR035994">
    <property type="entry name" value="Nucleoside_phosphorylase_sf"/>
</dbReference>
<dbReference type="GO" id="GO:0009116">
    <property type="term" value="P:nucleoside metabolic process"/>
    <property type="evidence" value="ECO:0007669"/>
    <property type="project" value="InterPro"/>
</dbReference>
<dbReference type="GO" id="GO:0008782">
    <property type="term" value="F:adenosylhomocysteine nucleosidase activity"/>
    <property type="evidence" value="ECO:0007669"/>
    <property type="project" value="TreeGrafter"/>
</dbReference>
<dbReference type="PANTHER" id="PTHR46832:SF1">
    <property type="entry name" value="5'-METHYLTHIOADENOSINE_S-ADENOSYLHOMOCYSTEINE NUCLEOSIDASE"/>
    <property type="match status" value="1"/>
</dbReference>
<keyword evidence="3" id="KW-1185">Reference proteome</keyword>
<comment type="caution">
    <text evidence="2">The sequence shown here is derived from an EMBL/GenBank/DDBJ whole genome shotgun (WGS) entry which is preliminary data.</text>
</comment>
<evidence type="ECO:0000313" key="3">
    <source>
        <dbReference type="Proteomes" id="UP001152795"/>
    </source>
</evidence>
<proteinExistence type="predicted"/>
<sequence>MKKIQRGYSPELGMVDFGQFSDESGENVKVALMRHAKGSGETQMTVKNAAEVLHPKVALLVGICETMKPEMAKLGDVVISAKLATYKVECSRDDDTFEYNCESKEKVSPKMGKLILSAADGWNPPLKDPNSFEVKVHQQALMLSGSGFIKNKKRVNELKDKFPNAVAVEIKGKGLYKAAHDLEMEWFIIKGVSDLAGGSDLEKVANLWNRFASVMATSVVHNTFKYPTVLKGWPHYKEAKDTQGM</sequence>
<dbReference type="AlphaFoldDB" id="A0A7D9J0P5"/>
<accession>A0A7D9J0P5</accession>
<evidence type="ECO:0000313" key="2">
    <source>
        <dbReference type="EMBL" id="CAB4019487.1"/>
    </source>
</evidence>
<dbReference type="OrthoDB" id="5976626at2759"/>
<dbReference type="SUPFAM" id="SSF53167">
    <property type="entry name" value="Purine and uridine phosphorylases"/>
    <property type="match status" value="1"/>
</dbReference>
<protein>
    <submittedName>
        <fullName evidence="2">5 -methylthioadenosine S-adenosylhomocysteine nucleosidase-like isoform X16</fullName>
    </submittedName>
</protein>
<dbReference type="Pfam" id="PF01048">
    <property type="entry name" value="PNP_UDP_1"/>
    <property type="match status" value="1"/>
</dbReference>
<feature type="domain" description="Nucleoside phosphorylase" evidence="1">
    <location>
        <begin position="28"/>
        <end position="214"/>
    </location>
</feature>
<dbReference type="Gene3D" id="3.40.50.1580">
    <property type="entry name" value="Nucleoside phosphorylase domain"/>
    <property type="match status" value="1"/>
</dbReference>
<dbReference type="Proteomes" id="UP001152795">
    <property type="component" value="Unassembled WGS sequence"/>
</dbReference>
<dbReference type="GO" id="GO:0005829">
    <property type="term" value="C:cytosol"/>
    <property type="evidence" value="ECO:0007669"/>
    <property type="project" value="TreeGrafter"/>
</dbReference>
<dbReference type="GO" id="GO:0019284">
    <property type="term" value="P:L-methionine salvage from S-adenosylmethionine"/>
    <property type="evidence" value="ECO:0007669"/>
    <property type="project" value="TreeGrafter"/>
</dbReference>
<dbReference type="GO" id="GO:0008930">
    <property type="term" value="F:methylthioadenosine nucleosidase activity"/>
    <property type="evidence" value="ECO:0007669"/>
    <property type="project" value="TreeGrafter"/>
</dbReference>
<dbReference type="EMBL" id="CACRXK020010485">
    <property type="protein sequence ID" value="CAB4019487.1"/>
    <property type="molecule type" value="Genomic_DNA"/>
</dbReference>
<dbReference type="InterPro" id="IPR000845">
    <property type="entry name" value="Nucleoside_phosphorylase_d"/>
</dbReference>
<reference evidence="2" key="1">
    <citation type="submission" date="2020-04" db="EMBL/GenBank/DDBJ databases">
        <authorList>
            <person name="Alioto T."/>
            <person name="Alioto T."/>
            <person name="Gomez Garrido J."/>
        </authorList>
    </citation>
    <scope>NUCLEOTIDE SEQUENCE</scope>
    <source>
        <strain evidence="2">A484AB</strain>
    </source>
</reference>
<organism evidence="2 3">
    <name type="scientific">Paramuricea clavata</name>
    <name type="common">Red gorgonian</name>
    <name type="synonym">Violescent sea-whip</name>
    <dbReference type="NCBI Taxonomy" id="317549"/>
    <lineage>
        <taxon>Eukaryota</taxon>
        <taxon>Metazoa</taxon>
        <taxon>Cnidaria</taxon>
        <taxon>Anthozoa</taxon>
        <taxon>Octocorallia</taxon>
        <taxon>Malacalcyonacea</taxon>
        <taxon>Plexauridae</taxon>
        <taxon>Paramuricea</taxon>
    </lineage>
</organism>